<feature type="compositionally biased region" description="Low complexity" evidence="1">
    <location>
        <begin position="46"/>
        <end position="61"/>
    </location>
</feature>
<reference evidence="2 3" key="1">
    <citation type="journal article" date="2024" name="Nat. Commun.">
        <title>Phylogenomics reveals the evolutionary origins of lichenization in chlorophyte algae.</title>
        <authorList>
            <person name="Puginier C."/>
            <person name="Libourel C."/>
            <person name="Otte J."/>
            <person name="Skaloud P."/>
            <person name="Haon M."/>
            <person name="Grisel S."/>
            <person name="Petersen M."/>
            <person name="Berrin J.G."/>
            <person name="Delaux P.M."/>
            <person name="Dal Grande F."/>
            <person name="Keller J."/>
        </authorList>
    </citation>
    <scope>NUCLEOTIDE SEQUENCE [LARGE SCALE GENOMIC DNA]</scope>
    <source>
        <strain evidence="2 3">SAG 2523</strain>
    </source>
</reference>
<feature type="compositionally biased region" description="Polar residues" evidence="1">
    <location>
        <begin position="410"/>
        <end position="419"/>
    </location>
</feature>
<organism evidence="2 3">
    <name type="scientific">Apatococcus fuscideae</name>
    <dbReference type="NCBI Taxonomy" id="2026836"/>
    <lineage>
        <taxon>Eukaryota</taxon>
        <taxon>Viridiplantae</taxon>
        <taxon>Chlorophyta</taxon>
        <taxon>core chlorophytes</taxon>
        <taxon>Trebouxiophyceae</taxon>
        <taxon>Chlorellales</taxon>
        <taxon>Chlorellaceae</taxon>
        <taxon>Apatococcus</taxon>
    </lineage>
</organism>
<evidence type="ECO:0000313" key="3">
    <source>
        <dbReference type="Proteomes" id="UP001485043"/>
    </source>
</evidence>
<feature type="region of interest" description="Disordered" evidence="1">
    <location>
        <begin position="142"/>
        <end position="205"/>
    </location>
</feature>
<name>A0AAW1RJI0_9CHLO</name>
<feature type="compositionally biased region" description="Low complexity" evidence="1">
    <location>
        <begin position="21"/>
        <end position="34"/>
    </location>
</feature>
<protein>
    <submittedName>
        <fullName evidence="2">Uncharacterized protein</fullName>
    </submittedName>
</protein>
<dbReference type="EMBL" id="JALJOV010002142">
    <property type="protein sequence ID" value="KAK9833974.1"/>
    <property type="molecule type" value="Genomic_DNA"/>
</dbReference>
<evidence type="ECO:0000313" key="2">
    <source>
        <dbReference type="EMBL" id="KAK9833974.1"/>
    </source>
</evidence>
<proteinExistence type="predicted"/>
<feature type="region of interest" description="Disordered" evidence="1">
    <location>
        <begin position="226"/>
        <end position="268"/>
    </location>
</feature>
<feature type="region of interest" description="Disordered" evidence="1">
    <location>
        <begin position="1"/>
        <end position="118"/>
    </location>
</feature>
<evidence type="ECO:0000256" key="1">
    <source>
        <dbReference type="SAM" id="MobiDB-lite"/>
    </source>
</evidence>
<feature type="region of interest" description="Disordered" evidence="1">
    <location>
        <begin position="408"/>
        <end position="526"/>
    </location>
</feature>
<dbReference type="AlphaFoldDB" id="A0AAW1RJI0"/>
<feature type="compositionally biased region" description="Polar residues" evidence="1">
    <location>
        <begin position="82"/>
        <end position="93"/>
    </location>
</feature>
<feature type="compositionally biased region" description="Basic residues" evidence="1">
    <location>
        <begin position="459"/>
        <end position="480"/>
    </location>
</feature>
<dbReference type="Proteomes" id="UP001485043">
    <property type="component" value="Unassembled WGS sequence"/>
</dbReference>
<accession>A0AAW1RJI0</accession>
<feature type="region of interest" description="Disordered" evidence="1">
    <location>
        <begin position="563"/>
        <end position="612"/>
    </location>
</feature>
<comment type="caution">
    <text evidence="2">The sequence shown here is derived from an EMBL/GenBank/DDBJ whole genome shotgun (WGS) entry which is preliminary data.</text>
</comment>
<sequence length="612" mass="64205">MAPAATPGGTLTRASPMQTESPSGSGPVSPSGSSIVRKAKVLKGMSSPLSRLKSPPRSGLLLKEENGEPSVGPQIDALCSQLCPQGSETSTSGARVVQRPPAQSPTSHPRAPAGRVWPGKQLTIGDSLVPELGAMRQKAAALPEIGRAPQHVSVSEMSMSGAGRQQAASPPMRKSPAELLAAAKLVKRNADQKEQGSLHTPPLIDSLDTYADQTRQATWQPLPAGKAATGAIHGGPSTHQLQPASSAGPARQPQQPADDSMHGTDPMEVVAQPCCPKSDKIAPWMPELLDNLYLEHDAVRMPAAAGSIEANANLGGTAHAEVDMPFELASAADAPAEPSSATYERVAANFHWALKERILKDAVGTALGKQAPGLFVPECRPVSSQRQESVSPASLEAAPSVGILPEECDASSSLPQTPAVQPMPMQHSDASVGATQSAFVPGSPLPANTTKPRSPGRTQARRVPMKKLPRKAASARHVAVKTKIASSTCSLRPRTKQTAAAHHQGAEDDDDNGPRWDHKSIRHDPAKPPREQWIIVTEGYLKSTGGLSRGFASKRLAFNAVQRALPKGPTKKRKAASEQSTDVERPARARKHACLNPAGTTLSTHASLHIGS</sequence>
<gene>
    <name evidence="2" type="ORF">WJX84_010559</name>
</gene>
<feature type="compositionally biased region" description="Basic and acidic residues" evidence="1">
    <location>
        <begin position="512"/>
        <end position="526"/>
    </location>
</feature>
<keyword evidence="3" id="KW-1185">Reference proteome</keyword>